<dbReference type="GO" id="GO:0015833">
    <property type="term" value="P:peptide transport"/>
    <property type="evidence" value="ECO:0007669"/>
    <property type="project" value="TreeGrafter"/>
</dbReference>
<dbReference type="PANTHER" id="PTHR30290:SF9">
    <property type="entry name" value="OLIGOPEPTIDE-BINDING PROTEIN APPA"/>
    <property type="match status" value="1"/>
</dbReference>
<accession>A0A926HPS8</accession>
<dbReference type="PANTHER" id="PTHR30290">
    <property type="entry name" value="PERIPLASMIC BINDING COMPONENT OF ABC TRANSPORTER"/>
    <property type="match status" value="1"/>
</dbReference>
<evidence type="ECO:0000313" key="6">
    <source>
        <dbReference type="EMBL" id="MBC8530511.1"/>
    </source>
</evidence>
<evidence type="ECO:0000313" key="7">
    <source>
        <dbReference type="Proteomes" id="UP000623172"/>
    </source>
</evidence>
<dbReference type="PIRSF" id="PIRSF002741">
    <property type="entry name" value="MppA"/>
    <property type="match status" value="1"/>
</dbReference>
<evidence type="ECO:0000256" key="4">
    <source>
        <dbReference type="SAM" id="SignalP"/>
    </source>
</evidence>
<dbReference type="EMBL" id="JACRSR010000001">
    <property type="protein sequence ID" value="MBC8530511.1"/>
    <property type="molecule type" value="Genomic_DNA"/>
</dbReference>
<organism evidence="6 7">
    <name type="scientific">Gehongia tenuis</name>
    <dbReference type="NCBI Taxonomy" id="2763655"/>
    <lineage>
        <taxon>Bacteria</taxon>
        <taxon>Bacillati</taxon>
        <taxon>Bacillota</taxon>
        <taxon>Clostridia</taxon>
        <taxon>Christensenellales</taxon>
        <taxon>Christensenellaceae</taxon>
        <taxon>Gehongia</taxon>
    </lineage>
</organism>
<dbReference type="SUPFAM" id="SSF53850">
    <property type="entry name" value="Periplasmic binding protein-like II"/>
    <property type="match status" value="1"/>
</dbReference>
<gene>
    <name evidence="6" type="ORF">H8696_01445</name>
</gene>
<feature type="signal peptide" evidence="4">
    <location>
        <begin position="1"/>
        <end position="22"/>
    </location>
</feature>
<dbReference type="PROSITE" id="PS51257">
    <property type="entry name" value="PROKAR_LIPOPROTEIN"/>
    <property type="match status" value="1"/>
</dbReference>
<keyword evidence="2" id="KW-0813">Transport</keyword>
<dbReference type="GO" id="GO:1904680">
    <property type="term" value="F:peptide transmembrane transporter activity"/>
    <property type="evidence" value="ECO:0007669"/>
    <property type="project" value="TreeGrafter"/>
</dbReference>
<sequence>MSKFWKRIWAFALAGVVLLALTGCGEKPASGTDGGRQGRSEDELTIASGKEPEEGFSPITGWGSYQHPLFFSTLLWRDGEMNIVKDLATDYTVSDDGLTYRFTLREDAVFSDGEPLKASDVAFTYQKAAEGTSVDLTNLESAAAEGNEVVLTLKAPQSTFIDTVCRLGIVPEHGYGEDFADHPVGSGPYKLVQWDKGQQVIVELNDLYYGKKPFFKKLTFVFLSEETTFAAAKAGELDVAAVTNAMGGETVAGMEMLDLATIDNRGIVFPVNPPSADGTQGNAVTSDRAVRRAVNLAVDREALIDGVLYGFGKPAYTECDGMPWWNKDTMIEDGDLEGAGKLLEEAGWTMGEDGIRVKDGLRCAFTLIYPSGDQVRESLSLAMVDMLLPAGIEVTVEGVSWDELGTRMLKDPSMQGWGSHSAMECYNLYHTTADASNWYNVGYYSNAAVDRYLEDALYATDTGAADELIQKAQWDGEEGYSLLGDAAWAWLVNIDHVYFVSEGLDTGVQKLHPHGHGWPITDNITEWKWK</sequence>
<dbReference type="InterPro" id="IPR000914">
    <property type="entry name" value="SBP_5_dom"/>
</dbReference>
<dbReference type="Gene3D" id="3.40.190.10">
    <property type="entry name" value="Periplasmic binding protein-like II"/>
    <property type="match status" value="1"/>
</dbReference>
<dbReference type="InterPro" id="IPR039424">
    <property type="entry name" value="SBP_5"/>
</dbReference>
<comment type="caution">
    <text evidence="6">The sequence shown here is derived from an EMBL/GenBank/DDBJ whole genome shotgun (WGS) entry which is preliminary data.</text>
</comment>
<feature type="domain" description="Solute-binding protein family 5" evidence="5">
    <location>
        <begin position="83"/>
        <end position="430"/>
    </location>
</feature>
<evidence type="ECO:0000259" key="5">
    <source>
        <dbReference type="Pfam" id="PF00496"/>
    </source>
</evidence>
<dbReference type="GO" id="GO:0042597">
    <property type="term" value="C:periplasmic space"/>
    <property type="evidence" value="ECO:0007669"/>
    <property type="project" value="UniProtKB-ARBA"/>
</dbReference>
<dbReference type="CDD" id="cd08518">
    <property type="entry name" value="PBP2_NikA_DppA_OppA_like_19"/>
    <property type="match status" value="1"/>
</dbReference>
<keyword evidence="3 4" id="KW-0732">Signal</keyword>
<protein>
    <submittedName>
        <fullName evidence="6">ABC transporter substrate-binding protein</fullName>
    </submittedName>
</protein>
<dbReference type="Gene3D" id="3.10.105.10">
    <property type="entry name" value="Dipeptide-binding Protein, Domain 3"/>
    <property type="match status" value="1"/>
</dbReference>
<name>A0A926HPS8_9FIRM</name>
<evidence type="ECO:0000256" key="2">
    <source>
        <dbReference type="ARBA" id="ARBA00022448"/>
    </source>
</evidence>
<evidence type="ECO:0000256" key="1">
    <source>
        <dbReference type="ARBA" id="ARBA00005695"/>
    </source>
</evidence>
<proteinExistence type="inferred from homology"/>
<dbReference type="InterPro" id="IPR030678">
    <property type="entry name" value="Peptide/Ni-bd"/>
</dbReference>
<evidence type="ECO:0000256" key="3">
    <source>
        <dbReference type="ARBA" id="ARBA00022729"/>
    </source>
</evidence>
<dbReference type="Proteomes" id="UP000623172">
    <property type="component" value="Unassembled WGS sequence"/>
</dbReference>
<dbReference type="GO" id="GO:0043190">
    <property type="term" value="C:ATP-binding cassette (ABC) transporter complex"/>
    <property type="evidence" value="ECO:0007669"/>
    <property type="project" value="InterPro"/>
</dbReference>
<dbReference type="Pfam" id="PF00496">
    <property type="entry name" value="SBP_bac_5"/>
    <property type="match status" value="1"/>
</dbReference>
<reference evidence="6" key="1">
    <citation type="submission" date="2020-08" db="EMBL/GenBank/DDBJ databases">
        <title>Genome public.</title>
        <authorList>
            <person name="Liu C."/>
            <person name="Sun Q."/>
        </authorList>
    </citation>
    <scope>NUCLEOTIDE SEQUENCE</scope>
    <source>
        <strain evidence="6">NSJ-53</strain>
    </source>
</reference>
<feature type="chain" id="PRO_5038535901" evidence="4">
    <location>
        <begin position="23"/>
        <end position="530"/>
    </location>
</feature>
<dbReference type="AlphaFoldDB" id="A0A926HPS8"/>
<keyword evidence="7" id="KW-1185">Reference proteome</keyword>
<comment type="similarity">
    <text evidence="1">Belongs to the bacterial solute-binding protein 5 family.</text>
</comment>